<dbReference type="Proteomes" id="UP001153069">
    <property type="component" value="Unassembled WGS sequence"/>
</dbReference>
<dbReference type="AlphaFoldDB" id="A0A9N8E8Z7"/>
<proteinExistence type="predicted"/>
<accession>A0A9N8E8Z7</accession>
<evidence type="ECO:0000313" key="1">
    <source>
        <dbReference type="EMBL" id="CAB9516024.1"/>
    </source>
</evidence>
<name>A0A9N8E8Z7_9STRA</name>
<protein>
    <submittedName>
        <fullName evidence="1">Uncharacterized protein</fullName>
    </submittedName>
</protein>
<keyword evidence="2" id="KW-1185">Reference proteome</keyword>
<organism evidence="1 2">
    <name type="scientific">Seminavis robusta</name>
    <dbReference type="NCBI Taxonomy" id="568900"/>
    <lineage>
        <taxon>Eukaryota</taxon>
        <taxon>Sar</taxon>
        <taxon>Stramenopiles</taxon>
        <taxon>Ochrophyta</taxon>
        <taxon>Bacillariophyta</taxon>
        <taxon>Bacillariophyceae</taxon>
        <taxon>Bacillariophycidae</taxon>
        <taxon>Naviculales</taxon>
        <taxon>Naviculaceae</taxon>
        <taxon>Seminavis</taxon>
    </lineage>
</organism>
<sequence length="163" mass="18954">MVWKPIVVLRPVADMDKMGSPDKYPIVLWRLATDEEWEVKAIEVTLEQFESTPKYRMNVKGFRRVEEKTSEHQEEWTVAMTKRVRWSGPKCTTLKGKTSKSRLIGIDFFFSKEDIQNNDVIRLEVIVPKLADVDKGKVLYKAPIWASSVVTTELDYQEMMALL</sequence>
<evidence type="ECO:0000313" key="2">
    <source>
        <dbReference type="Proteomes" id="UP001153069"/>
    </source>
</evidence>
<reference evidence="1" key="1">
    <citation type="submission" date="2020-06" db="EMBL/GenBank/DDBJ databases">
        <authorList>
            <consortium name="Plant Systems Biology data submission"/>
        </authorList>
    </citation>
    <scope>NUCLEOTIDE SEQUENCE</scope>
    <source>
        <strain evidence="1">D6</strain>
    </source>
</reference>
<comment type="caution">
    <text evidence="1">The sequence shown here is derived from an EMBL/GenBank/DDBJ whole genome shotgun (WGS) entry which is preliminary data.</text>
</comment>
<gene>
    <name evidence="1" type="ORF">SEMRO_756_G197680.1</name>
</gene>
<dbReference type="EMBL" id="CAICTM010000755">
    <property type="protein sequence ID" value="CAB9516024.1"/>
    <property type="molecule type" value="Genomic_DNA"/>
</dbReference>